<dbReference type="InterPro" id="IPR036291">
    <property type="entry name" value="NAD(P)-bd_dom_sf"/>
</dbReference>
<evidence type="ECO:0000256" key="1">
    <source>
        <dbReference type="ARBA" id="ARBA00010928"/>
    </source>
</evidence>
<dbReference type="Gene3D" id="3.30.360.10">
    <property type="entry name" value="Dihydrodipicolinate Reductase, domain 2"/>
    <property type="match status" value="1"/>
</dbReference>
<dbReference type="InterPro" id="IPR004104">
    <property type="entry name" value="Gfo/Idh/MocA-like_OxRdtase_C"/>
</dbReference>
<dbReference type="EMBL" id="JAYJLD010000067">
    <property type="protein sequence ID" value="MEB3104015.1"/>
    <property type="molecule type" value="Genomic_DNA"/>
</dbReference>
<dbReference type="PANTHER" id="PTHR42840:SF3">
    <property type="entry name" value="BINDING ROSSMANN FOLD OXIDOREDUCTASE, PUTATIVE (AFU_ORTHOLOGUE AFUA_2G10240)-RELATED"/>
    <property type="match status" value="1"/>
</dbReference>
<feature type="domain" description="Gfo/Idh/MocA-like oxidoreductase N-terminal" evidence="3">
    <location>
        <begin position="5"/>
        <end position="125"/>
    </location>
</feature>
<dbReference type="InterPro" id="IPR030827">
    <property type="entry name" value="Myo_inos_IolG"/>
</dbReference>
<dbReference type="Gene3D" id="3.40.50.720">
    <property type="entry name" value="NAD(P)-binding Rossmann-like Domain"/>
    <property type="match status" value="1"/>
</dbReference>
<dbReference type="SUPFAM" id="SSF51735">
    <property type="entry name" value="NAD(P)-binding Rossmann-fold domains"/>
    <property type="match status" value="1"/>
</dbReference>
<protein>
    <submittedName>
        <fullName evidence="5">Inositol 2-dehydrogenase</fullName>
        <ecNumber evidence="5">1.1.1.18</ecNumber>
    </submittedName>
</protein>
<sequence length="347" mass="37905">MKDTIRCAVLGLGRLGCWHAENLASKVKGAKLVSVADTIPEHAEKTARELKAERWTNDPENVFADPDIDAVVIATPTGTHADMALRAAKNGKHIFVEKPLTRYLKEADEVIETVRENRVLCQVGFMRRFDPAYAEANRRIAAGDIGKPIYFKAVSRDPASPPAAFIRNSGGMFLDMAIHDYDAARFLLGAEVTSVAAHGSILVNEFMKQIGDVDQALTYLNFESGAAGDIESSRNALYGYDIRAEIIGTEGTIVIGSLRHRDVKLLTPKGGLHDIVPAFPERFRDAFQLEMSHFIEALRLGIMPAVTEKDGKAALEIATAAQLAIEIGRKVELGELKQIGEEINLGL</sequence>
<dbReference type="InterPro" id="IPR000683">
    <property type="entry name" value="Gfo/Idh/MocA-like_OxRdtase_N"/>
</dbReference>
<dbReference type="GO" id="GO:0050112">
    <property type="term" value="F:inositol 2-dehydrogenase (NAD+) activity"/>
    <property type="evidence" value="ECO:0007669"/>
    <property type="project" value="UniProtKB-EC"/>
</dbReference>
<gene>
    <name evidence="5" type="primary">iolG</name>
    <name evidence="5" type="ORF">VF724_20590</name>
</gene>
<dbReference type="EC" id="1.1.1.18" evidence="5"/>
<evidence type="ECO:0000313" key="5">
    <source>
        <dbReference type="EMBL" id="MEB3104015.1"/>
    </source>
</evidence>
<dbReference type="PANTHER" id="PTHR42840">
    <property type="entry name" value="NAD(P)-BINDING ROSSMANN-FOLD SUPERFAMILY PROTEIN-RELATED"/>
    <property type="match status" value="1"/>
</dbReference>
<comment type="similarity">
    <text evidence="1">Belongs to the Gfo/Idh/MocA family.</text>
</comment>
<evidence type="ECO:0000313" key="6">
    <source>
        <dbReference type="Proteomes" id="UP001310386"/>
    </source>
</evidence>
<organism evidence="5 6">
    <name type="scientific">Ferviditalea candida</name>
    <dbReference type="NCBI Taxonomy" id="3108399"/>
    <lineage>
        <taxon>Bacteria</taxon>
        <taxon>Bacillati</taxon>
        <taxon>Bacillota</taxon>
        <taxon>Bacilli</taxon>
        <taxon>Bacillales</taxon>
        <taxon>Paenibacillaceae</taxon>
        <taxon>Ferviditalea</taxon>
    </lineage>
</organism>
<keyword evidence="2 5" id="KW-0560">Oxidoreductase</keyword>
<dbReference type="NCBIfam" id="TIGR04380">
    <property type="entry name" value="myo_inos_iolG"/>
    <property type="match status" value="1"/>
</dbReference>
<reference evidence="5" key="1">
    <citation type="submission" date="2023-12" db="EMBL/GenBank/DDBJ databases">
        <title>Fervidustalea candida gen. nov., sp. nov., a novel member of the family Paenibacillaceae isolated from a geothermal area.</title>
        <authorList>
            <person name="Li W.-J."/>
            <person name="Jiao J.-Y."/>
            <person name="Chen Y."/>
        </authorList>
    </citation>
    <scope>NUCLEOTIDE SEQUENCE</scope>
    <source>
        <strain evidence="5">SYSU GA230002</strain>
    </source>
</reference>
<dbReference type="Pfam" id="PF01408">
    <property type="entry name" value="GFO_IDH_MocA"/>
    <property type="match status" value="1"/>
</dbReference>
<accession>A0ABU5ZNF8</accession>
<evidence type="ECO:0000256" key="2">
    <source>
        <dbReference type="ARBA" id="ARBA00023002"/>
    </source>
</evidence>
<dbReference type="Pfam" id="PF02894">
    <property type="entry name" value="GFO_IDH_MocA_C"/>
    <property type="match status" value="1"/>
</dbReference>
<evidence type="ECO:0000259" key="3">
    <source>
        <dbReference type="Pfam" id="PF01408"/>
    </source>
</evidence>
<dbReference type="RefSeq" id="WP_371756140.1">
    <property type="nucleotide sequence ID" value="NZ_JAYJLD010000067.1"/>
</dbReference>
<evidence type="ECO:0000259" key="4">
    <source>
        <dbReference type="Pfam" id="PF02894"/>
    </source>
</evidence>
<dbReference type="SUPFAM" id="SSF55347">
    <property type="entry name" value="Glyceraldehyde-3-phosphate dehydrogenase-like, C-terminal domain"/>
    <property type="match status" value="1"/>
</dbReference>
<comment type="caution">
    <text evidence="5">The sequence shown here is derived from an EMBL/GenBank/DDBJ whole genome shotgun (WGS) entry which is preliminary data.</text>
</comment>
<proteinExistence type="inferred from homology"/>
<dbReference type="Proteomes" id="UP001310386">
    <property type="component" value="Unassembled WGS sequence"/>
</dbReference>
<name>A0ABU5ZNF8_9BACL</name>
<feature type="domain" description="Gfo/Idh/MocA-like oxidoreductase C-terminal" evidence="4">
    <location>
        <begin position="139"/>
        <end position="333"/>
    </location>
</feature>
<keyword evidence="6" id="KW-1185">Reference proteome</keyword>